<dbReference type="GO" id="GO:0005829">
    <property type="term" value="C:cytosol"/>
    <property type="evidence" value="ECO:0007669"/>
    <property type="project" value="TreeGrafter"/>
</dbReference>
<dbReference type="PANTHER" id="PTHR42714:SF2">
    <property type="entry name" value="TRNA MODIFICATION GTPASE GTPBP3, MITOCHONDRIAL"/>
    <property type="match status" value="1"/>
</dbReference>
<dbReference type="CDD" id="cd14858">
    <property type="entry name" value="TrmE_N"/>
    <property type="match status" value="1"/>
</dbReference>
<feature type="binding site" evidence="10">
    <location>
        <position position="232"/>
    </location>
    <ligand>
        <name>K(+)</name>
        <dbReference type="ChEBI" id="CHEBI:29103"/>
    </ligand>
</feature>
<dbReference type="KEGG" id="aps:CFPG_259"/>
<dbReference type="GO" id="GO:0030488">
    <property type="term" value="P:tRNA methylation"/>
    <property type="evidence" value="ECO:0007669"/>
    <property type="project" value="TreeGrafter"/>
</dbReference>
<gene>
    <name evidence="10" type="primary">mnmE</name>
    <name evidence="10" type="synonym">trmE</name>
    <name evidence="13" type="ordered locus">CFPG_259</name>
</gene>
<dbReference type="Gene3D" id="3.30.1360.120">
    <property type="entry name" value="Probable tRNA modification gtpase trme, domain 1"/>
    <property type="match status" value="1"/>
</dbReference>
<evidence type="ECO:0000256" key="10">
    <source>
        <dbReference type="HAMAP-Rule" id="MF_00379"/>
    </source>
</evidence>
<dbReference type="InterPro" id="IPR005225">
    <property type="entry name" value="Small_GTP-bd"/>
</dbReference>
<dbReference type="Gene3D" id="1.20.120.430">
    <property type="entry name" value="tRNA modification GTPase MnmE domain 2"/>
    <property type="match status" value="1"/>
</dbReference>
<evidence type="ECO:0000256" key="5">
    <source>
        <dbReference type="ARBA" id="ARBA00022741"/>
    </source>
</evidence>
<keyword evidence="2 10" id="KW-0963">Cytoplasm</keyword>
<comment type="subcellular location">
    <subcellularLocation>
        <location evidence="10">Cytoplasm</location>
    </subcellularLocation>
</comment>
<dbReference type="NCBIfam" id="NF003661">
    <property type="entry name" value="PRK05291.1-3"/>
    <property type="match status" value="1"/>
</dbReference>
<dbReference type="NCBIfam" id="TIGR00231">
    <property type="entry name" value="small_GTP"/>
    <property type="match status" value="1"/>
</dbReference>
<name>B6YQQ0_AZOPC</name>
<dbReference type="InterPro" id="IPR004520">
    <property type="entry name" value="GTPase_MnmE"/>
</dbReference>
<sequence>MESGNTICAIATPPGQGGVAIIRISGKEALAIASRIYTPKAKNITTIEDQAAYTSSFGIIHKENEILDKVVVFVFRSPHSFTGEDTVEITCHGSIYIQQEIIKLLLDNGCHLARPGEFTQKAFLNGKMDLSQAESVIDLISSSSAAAHRLAFNQMRGGFGKKLKNLRFQLLRFVSLIELELDFEEDVEFVDRVKLLDSVLSIKDTLSHLIQSFSLGNAIKNGIPVVIIGETNVGKSTLLNHLLNEEKAIVSEIHGTTRDIIEDVINISGIAFRFIDTAGIRNTKNEIELLGIERTYQKIKKASIVIWMIDATKFNKEIKHIADRISPLIMDKKLIVIFNKIDKLNHSKQFFLKKKLPHISAEYICLSAKYKRNTDILEKTLLEAAKLSSLNYNDIIVTNMRHYEALRSALGALQRIEEGLKTNVSYELISQDIRECTHYLGEITGEISTDEILENIFKNFCIGK</sequence>
<evidence type="ECO:0000256" key="1">
    <source>
        <dbReference type="ARBA" id="ARBA00011043"/>
    </source>
</evidence>
<dbReference type="RefSeq" id="WP_012573283.1">
    <property type="nucleotide sequence ID" value="NC_011565.1"/>
</dbReference>
<evidence type="ECO:0000256" key="2">
    <source>
        <dbReference type="ARBA" id="ARBA00022490"/>
    </source>
</evidence>
<feature type="binding site" evidence="10">
    <location>
        <begin position="251"/>
        <end position="257"/>
    </location>
    <ligand>
        <name>GTP</name>
        <dbReference type="ChEBI" id="CHEBI:37565"/>
    </ligand>
</feature>
<dbReference type="SUPFAM" id="SSF116878">
    <property type="entry name" value="TrmE connector domain"/>
    <property type="match status" value="1"/>
</dbReference>
<evidence type="ECO:0000256" key="6">
    <source>
        <dbReference type="ARBA" id="ARBA00022801"/>
    </source>
</evidence>
<dbReference type="GO" id="GO:0042802">
    <property type="term" value="F:identical protein binding"/>
    <property type="evidence" value="ECO:0007669"/>
    <property type="project" value="UniProtKB-ARBA"/>
</dbReference>
<dbReference type="GO" id="GO:0002098">
    <property type="term" value="P:tRNA wobble uridine modification"/>
    <property type="evidence" value="ECO:0007669"/>
    <property type="project" value="TreeGrafter"/>
</dbReference>
<feature type="domain" description="TrmE-type G" evidence="12">
    <location>
        <begin position="222"/>
        <end position="386"/>
    </location>
</feature>
<dbReference type="InterPro" id="IPR027368">
    <property type="entry name" value="MnmE_dom2"/>
</dbReference>
<dbReference type="InterPro" id="IPR006073">
    <property type="entry name" value="GTP-bd"/>
</dbReference>
<protein>
    <recommendedName>
        <fullName evidence="10">tRNA modification GTPase MnmE</fullName>
        <ecNumber evidence="10">3.6.-.-</ecNumber>
    </recommendedName>
</protein>
<dbReference type="GO" id="GO:0046872">
    <property type="term" value="F:metal ion binding"/>
    <property type="evidence" value="ECO:0007669"/>
    <property type="project" value="UniProtKB-KW"/>
</dbReference>
<keyword evidence="3 10" id="KW-0819">tRNA processing</keyword>
<comment type="function">
    <text evidence="10">Exhibits a very high intrinsic GTPase hydrolysis rate. Involved in the addition of a carboxymethylaminomethyl (cmnm) group at the wobble position (U34) of certain tRNAs, forming tRNA-cmnm(5)s(2)U34.</text>
</comment>
<dbReference type="AlphaFoldDB" id="B6YQQ0"/>
<keyword evidence="6 10" id="KW-0378">Hydrolase</keyword>
<dbReference type="InterPro" id="IPR027266">
    <property type="entry name" value="TrmE/GcvT-like"/>
</dbReference>
<dbReference type="InterPro" id="IPR018948">
    <property type="entry name" value="GTP-bd_TrmE_N"/>
</dbReference>
<dbReference type="GO" id="GO:0005525">
    <property type="term" value="F:GTP binding"/>
    <property type="evidence" value="ECO:0007669"/>
    <property type="project" value="UniProtKB-UniRule"/>
</dbReference>
<dbReference type="FunFam" id="3.30.1360.120:FF:000003">
    <property type="entry name" value="tRNA modification GTPase MnmE"/>
    <property type="match status" value="1"/>
</dbReference>
<dbReference type="EMBL" id="AP010656">
    <property type="protein sequence ID" value="BAG83522.1"/>
    <property type="molecule type" value="Genomic_DNA"/>
</dbReference>
<feature type="binding site" evidence="10">
    <location>
        <position position="251"/>
    </location>
    <ligand>
        <name>K(+)</name>
        <dbReference type="ChEBI" id="CHEBI:29103"/>
    </ligand>
</feature>
<dbReference type="Pfam" id="PF10396">
    <property type="entry name" value="TrmE_N"/>
    <property type="match status" value="1"/>
</dbReference>
<feature type="binding site" evidence="10">
    <location>
        <position position="256"/>
    </location>
    <ligand>
        <name>K(+)</name>
        <dbReference type="ChEBI" id="CHEBI:29103"/>
    </ligand>
</feature>
<dbReference type="PANTHER" id="PTHR42714">
    <property type="entry name" value="TRNA MODIFICATION GTPASE GTPBP3"/>
    <property type="match status" value="1"/>
</dbReference>
<dbReference type="eggNOG" id="COG0486">
    <property type="taxonomic scope" value="Bacteria"/>
</dbReference>
<feature type="binding site" evidence="10">
    <location>
        <position position="253"/>
    </location>
    <ligand>
        <name>K(+)</name>
        <dbReference type="ChEBI" id="CHEBI:29103"/>
    </ligand>
</feature>
<keyword evidence="9 10" id="KW-0342">GTP-binding</keyword>
<keyword evidence="7 10" id="KW-0460">Magnesium</keyword>
<dbReference type="HAMAP" id="MF_00379">
    <property type="entry name" value="GTPase_MnmE"/>
    <property type="match status" value="1"/>
</dbReference>
<keyword evidence="14" id="KW-1185">Reference proteome</keyword>
<dbReference type="PROSITE" id="PS51709">
    <property type="entry name" value="G_TRME"/>
    <property type="match status" value="1"/>
</dbReference>
<comment type="caution">
    <text evidence="10">Lacks conserved residue(s) required for the propagation of feature annotation.</text>
</comment>
<evidence type="ECO:0000256" key="11">
    <source>
        <dbReference type="RuleBase" id="RU003313"/>
    </source>
</evidence>
<accession>B6YQQ0</accession>
<dbReference type="Proteomes" id="UP000000723">
    <property type="component" value="Chromosome"/>
</dbReference>
<evidence type="ECO:0000256" key="4">
    <source>
        <dbReference type="ARBA" id="ARBA00022723"/>
    </source>
</evidence>
<evidence type="ECO:0000259" key="12">
    <source>
        <dbReference type="PROSITE" id="PS51709"/>
    </source>
</evidence>
<dbReference type="STRING" id="511995.CFPG_259"/>
<dbReference type="Gene3D" id="3.40.50.300">
    <property type="entry name" value="P-loop containing nucleotide triphosphate hydrolases"/>
    <property type="match status" value="1"/>
</dbReference>
<evidence type="ECO:0000256" key="9">
    <source>
        <dbReference type="ARBA" id="ARBA00023134"/>
    </source>
</evidence>
<feature type="binding site" evidence="10">
    <location>
        <position position="236"/>
    </location>
    <ligand>
        <name>Mg(2+)</name>
        <dbReference type="ChEBI" id="CHEBI:18420"/>
    </ligand>
</feature>
<reference evidence="14" key="1">
    <citation type="journal article" date="2008" name="Science">
        <title>Genome of an endosymbiont coupling N2 fixation to cellulolysis within RT protist cells in termite gut.</title>
        <authorList>
            <person name="Hongoh Y."/>
            <person name="Sharma V.K."/>
            <person name="Prakash T."/>
            <person name="Noda S."/>
            <person name="Toh H."/>
            <person name="Taylor T.D."/>
            <person name="Kudo T."/>
            <person name="Sakaki Y."/>
            <person name="Toyoda A."/>
            <person name="Hattori M."/>
            <person name="Ohkuma M."/>
        </authorList>
    </citation>
    <scope>NUCLEOTIDE SEQUENCE [LARGE SCALE GENOMIC DNA]</scope>
</reference>
<evidence type="ECO:0000256" key="8">
    <source>
        <dbReference type="ARBA" id="ARBA00022958"/>
    </source>
</evidence>
<evidence type="ECO:0000313" key="13">
    <source>
        <dbReference type="EMBL" id="BAG83522.1"/>
    </source>
</evidence>
<dbReference type="SUPFAM" id="SSF52540">
    <property type="entry name" value="P-loop containing nucleoside triphosphate hydrolases"/>
    <property type="match status" value="1"/>
</dbReference>
<dbReference type="InterPro" id="IPR031168">
    <property type="entry name" value="G_TrmE"/>
</dbReference>
<feature type="binding site" evidence="10">
    <location>
        <position position="127"/>
    </location>
    <ligand>
        <name>(6S)-5-formyl-5,6,7,8-tetrahydrofolate</name>
        <dbReference type="ChEBI" id="CHEBI:57457"/>
    </ligand>
</feature>
<evidence type="ECO:0000313" key="14">
    <source>
        <dbReference type="Proteomes" id="UP000000723"/>
    </source>
</evidence>
<feature type="binding site" evidence="10">
    <location>
        <position position="464"/>
    </location>
    <ligand>
        <name>(6S)-5-formyl-5,6,7,8-tetrahydrofolate</name>
        <dbReference type="ChEBI" id="CHEBI:57457"/>
    </ligand>
</feature>
<comment type="similarity">
    <text evidence="1 10 11">Belongs to the TRAFAC class TrmE-Era-EngA-EngB-Septin-like GTPase superfamily. TrmE GTPase family.</text>
</comment>
<feature type="binding site" evidence="10">
    <location>
        <begin position="232"/>
        <end position="237"/>
    </location>
    <ligand>
        <name>GTP</name>
        <dbReference type="ChEBI" id="CHEBI:37565"/>
    </ligand>
</feature>
<dbReference type="OrthoDB" id="9805918at2"/>
<dbReference type="InterPro" id="IPR027417">
    <property type="entry name" value="P-loop_NTPase"/>
</dbReference>
<dbReference type="Pfam" id="PF01926">
    <property type="entry name" value="MMR_HSR1"/>
    <property type="match status" value="1"/>
</dbReference>
<feature type="binding site" evidence="10">
    <location>
        <position position="23"/>
    </location>
    <ligand>
        <name>(6S)-5-formyl-5,6,7,8-tetrahydrofolate</name>
        <dbReference type="ChEBI" id="CHEBI:57457"/>
    </ligand>
</feature>
<evidence type="ECO:0000256" key="7">
    <source>
        <dbReference type="ARBA" id="ARBA00022842"/>
    </source>
</evidence>
<dbReference type="CDD" id="cd04164">
    <property type="entry name" value="trmE"/>
    <property type="match status" value="1"/>
</dbReference>
<keyword evidence="8 10" id="KW-0630">Potassium</keyword>
<dbReference type="GO" id="GO:0003924">
    <property type="term" value="F:GTPase activity"/>
    <property type="evidence" value="ECO:0007669"/>
    <property type="project" value="UniProtKB-UniRule"/>
</dbReference>
<dbReference type="Pfam" id="PF12631">
    <property type="entry name" value="MnmE_helical"/>
    <property type="match status" value="1"/>
</dbReference>
<dbReference type="EC" id="3.6.-.-" evidence="10"/>
<keyword evidence="5 10" id="KW-0547">Nucleotide-binding</keyword>
<feature type="binding site" evidence="10">
    <location>
        <position position="88"/>
    </location>
    <ligand>
        <name>(6S)-5-formyl-5,6,7,8-tetrahydrofolate</name>
        <dbReference type="ChEBI" id="CHEBI:57457"/>
    </ligand>
</feature>
<evidence type="ECO:0000256" key="3">
    <source>
        <dbReference type="ARBA" id="ARBA00022694"/>
    </source>
</evidence>
<dbReference type="InterPro" id="IPR025867">
    <property type="entry name" value="MnmE_helical"/>
</dbReference>
<comment type="subunit">
    <text evidence="10">Homodimer. Heterotetramer of two MnmE and two MnmG subunits.</text>
</comment>
<dbReference type="HOGENOM" id="CLU_019624_4_1_10"/>
<comment type="cofactor">
    <cofactor evidence="10">
        <name>K(+)</name>
        <dbReference type="ChEBI" id="CHEBI:29103"/>
    </cofactor>
    <text evidence="10">Binds 1 potassium ion per subunit.</text>
</comment>
<dbReference type="FunFam" id="3.40.50.300:FF:001376">
    <property type="entry name" value="tRNA modification GTPase MnmE"/>
    <property type="match status" value="1"/>
</dbReference>
<feature type="binding site" evidence="10">
    <location>
        <position position="257"/>
    </location>
    <ligand>
        <name>Mg(2+)</name>
        <dbReference type="ChEBI" id="CHEBI:18420"/>
    </ligand>
</feature>
<proteinExistence type="inferred from homology"/>
<organism evidence="13 14">
    <name type="scientific">Azobacteroides pseudotrichonymphae genomovar. CFP2</name>
    <dbReference type="NCBI Taxonomy" id="511995"/>
    <lineage>
        <taxon>Bacteria</taxon>
        <taxon>Pseudomonadati</taxon>
        <taxon>Bacteroidota</taxon>
        <taxon>Bacteroidia</taxon>
        <taxon>Bacteroidales</taxon>
        <taxon>Candidatus Azobacteroides</taxon>
    </lineage>
</organism>
<dbReference type="NCBIfam" id="TIGR00450">
    <property type="entry name" value="mnmE_trmE_thdF"/>
    <property type="match status" value="1"/>
</dbReference>
<keyword evidence="4 10" id="KW-0479">Metal-binding</keyword>
<feature type="binding site" evidence="10">
    <location>
        <begin position="276"/>
        <end position="279"/>
    </location>
    <ligand>
        <name>GTP</name>
        <dbReference type="ChEBI" id="CHEBI:37565"/>
    </ligand>
</feature>